<organism evidence="1 2">
    <name type="scientific">Russula ochroleuca</name>
    <dbReference type="NCBI Taxonomy" id="152965"/>
    <lineage>
        <taxon>Eukaryota</taxon>
        <taxon>Fungi</taxon>
        <taxon>Dikarya</taxon>
        <taxon>Basidiomycota</taxon>
        <taxon>Agaricomycotina</taxon>
        <taxon>Agaricomycetes</taxon>
        <taxon>Russulales</taxon>
        <taxon>Russulaceae</taxon>
        <taxon>Russula</taxon>
    </lineage>
</organism>
<keyword evidence="2" id="KW-1185">Reference proteome</keyword>
<accession>A0A9P5JW77</accession>
<reference evidence="1" key="1">
    <citation type="submission" date="2019-10" db="EMBL/GenBank/DDBJ databases">
        <authorList>
            <consortium name="DOE Joint Genome Institute"/>
            <person name="Kuo A."/>
            <person name="Miyauchi S."/>
            <person name="Kiss E."/>
            <person name="Drula E."/>
            <person name="Kohler A."/>
            <person name="Sanchez-Garcia M."/>
            <person name="Andreopoulos B."/>
            <person name="Barry K.W."/>
            <person name="Bonito G."/>
            <person name="Buee M."/>
            <person name="Carver A."/>
            <person name="Chen C."/>
            <person name="Cichocki N."/>
            <person name="Clum A."/>
            <person name="Culley D."/>
            <person name="Crous P.W."/>
            <person name="Fauchery L."/>
            <person name="Girlanda M."/>
            <person name="Hayes R."/>
            <person name="Keri Z."/>
            <person name="LaButti K."/>
            <person name="Lipzen A."/>
            <person name="Lombard V."/>
            <person name="Magnuson J."/>
            <person name="Maillard F."/>
            <person name="Morin E."/>
            <person name="Murat C."/>
            <person name="Nolan M."/>
            <person name="Ohm R."/>
            <person name="Pangilinan J."/>
            <person name="Pereira M."/>
            <person name="Perotto S."/>
            <person name="Peter M."/>
            <person name="Riley R."/>
            <person name="Sitrit Y."/>
            <person name="Stielow B."/>
            <person name="Szollosi G."/>
            <person name="Zifcakova L."/>
            <person name="Stursova M."/>
            <person name="Spatafora J.W."/>
            <person name="Tedersoo L."/>
            <person name="Vaario L.-M."/>
            <person name="Yamada A."/>
            <person name="Yan M."/>
            <person name="Wang P."/>
            <person name="Xu J."/>
            <person name="Bruns T."/>
            <person name="Baldrian P."/>
            <person name="Vilgalys R."/>
            <person name="Henrissat B."/>
            <person name="Grigoriev I.V."/>
            <person name="Hibbett D."/>
            <person name="Nagy L.G."/>
            <person name="Martin F.M."/>
        </authorList>
    </citation>
    <scope>NUCLEOTIDE SEQUENCE</scope>
    <source>
        <strain evidence="1">Prilba</strain>
    </source>
</reference>
<evidence type="ECO:0000313" key="1">
    <source>
        <dbReference type="EMBL" id="KAF8466807.1"/>
    </source>
</evidence>
<comment type="caution">
    <text evidence="1">The sequence shown here is derived from an EMBL/GenBank/DDBJ whole genome shotgun (WGS) entry which is preliminary data.</text>
</comment>
<protein>
    <submittedName>
        <fullName evidence="1">Uncharacterized protein</fullName>
    </submittedName>
</protein>
<proteinExistence type="predicted"/>
<dbReference type="Proteomes" id="UP000759537">
    <property type="component" value="Unassembled WGS sequence"/>
</dbReference>
<dbReference type="EMBL" id="WHVB01000039">
    <property type="protein sequence ID" value="KAF8466807.1"/>
    <property type="molecule type" value="Genomic_DNA"/>
</dbReference>
<name>A0A9P5JW77_9AGAM</name>
<reference evidence="1" key="2">
    <citation type="journal article" date="2020" name="Nat. Commun.">
        <title>Large-scale genome sequencing of mycorrhizal fungi provides insights into the early evolution of symbiotic traits.</title>
        <authorList>
            <person name="Miyauchi S."/>
            <person name="Kiss E."/>
            <person name="Kuo A."/>
            <person name="Drula E."/>
            <person name="Kohler A."/>
            <person name="Sanchez-Garcia M."/>
            <person name="Morin E."/>
            <person name="Andreopoulos B."/>
            <person name="Barry K.W."/>
            <person name="Bonito G."/>
            <person name="Buee M."/>
            <person name="Carver A."/>
            <person name="Chen C."/>
            <person name="Cichocki N."/>
            <person name="Clum A."/>
            <person name="Culley D."/>
            <person name="Crous P.W."/>
            <person name="Fauchery L."/>
            <person name="Girlanda M."/>
            <person name="Hayes R.D."/>
            <person name="Keri Z."/>
            <person name="LaButti K."/>
            <person name="Lipzen A."/>
            <person name="Lombard V."/>
            <person name="Magnuson J."/>
            <person name="Maillard F."/>
            <person name="Murat C."/>
            <person name="Nolan M."/>
            <person name="Ohm R.A."/>
            <person name="Pangilinan J."/>
            <person name="Pereira M.F."/>
            <person name="Perotto S."/>
            <person name="Peter M."/>
            <person name="Pfister S."/>
            <person name="Riley R."/>
            <person name="Sitrit Y."/>
            <person name="Stielow J.B."/>
            <person name="Szollosi G."/>
            <person name="Zifcakova L."/>
            <person name="Stursova M."/>
            <person name="Spatafora J.W."/>
            <person name="Tedersoo L."/>
            <person name="Vaario L.M."/>
            <person name="Yamada A."/>
            <person name="Yan M."/>
            <person name="Wang P."/>
            <person name="Xu J."/>
            <person name="Bruns T."/>
            <person name="Baldrian P."/>
            <person name="Vilgalys R."/>
            <person name="Dunand C."/>
            <person name="Henrissat B."/>
            <person name="Grigoriev I.V."/>
            <person name="Hibbett D."/>
            <person name="Nagy L.G."/>
            <person name="Martin F.M."/>
        </authorList>
    </citation>
    <scope>NUCLEOTIDE SEQUENCE</scope>
    <source>
        <strain evidence="1">Prilba</strain>
    </source>
</reference>
<dbReference type="OrthoDB" id="10553513at2759"/>
<sequence length="111" mass="12399">MGPGNGYEKLNHIYRWSDRGLFLYAVIHGSLGIQNHLQYNHPILGEYENVLLAAGVTFILGLLDDLVRRIVRHRRGRAASANLPGPSVPMNIQWVAPMLVIRGCGSRRIVT</sequence>
<dbReference type="AlphaFoldDB" id="A0A9P5JW77"/>
<evidence type="ECO:0000313" key="2">
    <source>
        <dbReference type="Proteomes" id="UP000759537"/>
    </source>
</evidence>
<gene>
    <name evidence="1" type="ORF">DFH94DRAFT_302592</name>
</gene>